<dbReference type="Proteomes" id="UP000053707">
    <property type="component" value="Unassembled WGS sequence"/>
</dbReference>
<dbReference type="InterPro" id="IPR036938">
    <property type="entry name" value="PAP2/HPO_sf"/>
</dbReference>
<dbReference type="RefSeq" id="WP_064399738.1">
    <property type="nucleotide sequence ID" value="NZ_LQIR01000067.1"/>
</dbReference>
<sequence length="186" mass="19378">MTRWWPALALVVMLLLGWAVGKSSTPVDDWFQGFGDTPVRRLAVIADARVSLALAVVVLAGACLQRRWWLALMTVVAPVAGIAAVRVLKPIFDRQKGGGLAYPSGHLTATTIVWGLAILAAGAAWWVVVTAVLAVASAMLGVAATFHYFTDVAGGVLFGSAVVWAAAVIARRDLSGDRDSPAASAG</sequence>
<feature type="transmembrane region" description="Helical" evidence="1">
    <location>
        <begin position="68"/>
        <end position="88"/>
    </location>
</feature>
<keyword evidence="3" id="KW-1185">Reference proteome</keyword>
<accession>A0A117JHN1</accession>
<keyword evidence="1" id="KW-0812">Transmembrane</keyword>
<dbReference type="EMBL" id="LQIR01000067">
    <property type="protein sequence ID" value="KUI07733.1"/>
    <property type="molecule type" value="Genomic_DNA"/>
</dbReference>
<gene>
    <name evidence="2" type="ORF">AU192_09660</name>
</gene>
<dbReference type="Gene3D" id="1.20.144.10">
    <property type="entry name" value="Phosphatidic acid phosphatase type 2/haloperoxidase"/>
    <property type="match status" value="1"/>
</dbReference>
<evidence type="ECO:0000256" key="1">
    <source>
        <dbReference type="SAM" id="Phobius"/>
    </source>
</evidence>
<keyword evidence="1" id="KW-1133">Transmembrane helix</keyword>
<protein>
    <submittedName>
        <fullName evidence="2">Phosphoesterase PA-phosphatase</fullName>
    </submittedName>
</protein>
<evidence type="ECO:0000313" key="3">
    <source>
        <dbReference type="Proteomes" id="UP000053707"/>
    </source>
</evidence>
<reference evidence="2 3" key="1">
    <citation type="submission" date="2016-01" db="EMBL/GenBank/DDBJ databases">
        <authorList>
            <consortium name="TB Trials Study Group"/>
            <person name="Sutton G."/>
            <person name="Brinkac L."/>
            <person name="Sanka R."/>
            <person name="Adams M."/>
            <person name="Lau E.L."/>
            <person name="Macaden R."/>
            <person name="Grewal H.M.S."/>
        </authorList>
    </citation>
    <scope>NUCLEOTIDE SEQUENCE [LARGE SCALE GENOMIC DNA]</scope>
    <source>
        <strain evidence="2 3">IS-1744</strain>
    </source>
</reference>
<feature type="transmembrane region" description="Helical" evidence="1">
    <location>
        <begin position="152"/>
        <end position="170"/>
    </location>
</feature>
<organism evidence="2 3">
    <name type="scientific">Mycobacterium lehmannii</name>
    <dbReference type="NCBI Taxonomy" id="2048550"/>
    <lineage>
        <taxon>Bacteria</taxon>
        <taxon>Bacillati</taxon>
        <taxon>Actinomycetota</taxon>
        <taxon>Actinomycetes</taxon>
        <taxon>Mycobacteriales</taxon>
        <taxon>Mycobacteriaceae</taxon>
        <taxon>Mycobacterium</taxon>
    </lineage>
</organism>
<name>A0A117JHN1_9MYCO</name>
<comment type="caution">
    <text evidence="2">The sequence shown here is derived from an EMBL/GenBank/DDBJ whole genome shotgun (WGS) entry which is preliminary data.</text>
</comment>
<proteinExistence type="predicted"/>
<dbReference type="SUPFAM" id="SSF48317">
    <property type="entry name" value="Acid phosphatase/Vanadium-dependent haloperoxidase"/>
    <property type="match status" value="1"/>
</dbReference>
<dbReference type="AlphaFoldDB" id="A0A117JHN1"/>
<keyword evidence="1" id="KW-0472">Membrane</keyword>
<evidence type="ECO:0000313" key="2">
    <source>
        <dbReference type="EMBL" id="KUI07733.1"/>
    </source>
</evidence>
<feature type="transmembrane region" description="Helical" evidence="1">
    <location>
        <begin position="39"/>
        <end position="61"/>
    </location>
</feature>